<evidence type="ECO:0000313" key="1">
    <source>
        <dbReference type="EMBL" id="CAE7438074.1"/>
    </source>
</evidence>
<dbReference type="AlphaFoldDB" id="A0A812RGB4"/>
<reference evidence="1" key="1">
    <citation type="submission" date="2021-02" db="EMBL/GenBank/DDBJ databases">
        <authorList>
            <person name="Dougan E. K."/>
            <person name="Rhodes N."/>
            <person name="Thang M."/>
            <person name="Chan C."/>
        </authorList>
    </citation>
    <scope>NUCLEOTIDE SEQUENCE</scope>
</reference>
<dbReference type="Proteomes" id="UP000604046">
    <property type="component" value="Unassembled WGS sequence"/>
</dbReference>
<accession>A0A812RGB4</accession>
<name>A0A812RGB4_9DINO</name>
<dbReference type="OrthoDB" id="419198at2759"/>
<gene>
    <name evidence="1" type="ORF">SNAT2548_LOCUS23811</name>
</gene>
<comment type="caution">
    <text evidence="1">The sequence shown here is derived from an EMBL/GenBank/DDBJ whole genome shotgun (WGS) entry which is preliminary data.</text>
</comment>
<protein>
    <submittedName>
        <fullName evidence="1">Uncharacterized protein</fullName>
    </submittedName>
</protein>
<keyword evidence="2" id="KW-1185">Reference proteome</keyword>
<evidence type="ECO:0000313" key="2">
    <source>
        <dbReference type="Proteomes" id="UP000604046"/>
    </source>
</evidence>
<dbReference type="EMBL" id="CAJNDS010002335">
    <property type="protein sequence ID" value="CAE7438074.1"/>
    <property type="molecule type" value="Genomic_DNA"/>
</dbReference>
<organism evidence="1 2">
    <name type="scientific">Symbiodinium natans</name>
    <dbReference type="NCBI Taxonomy" id="878477"/>
    <lineage>
        <taxon>Eukaryota</taxon>
        <taxon>Sar</taxon>
        <taxon>Alveolata</taxon>
        <taxon>Dinophyceae</taxon>
        <taxon>Suessiales</taxon>
        <taxon>Symbiodiniaceae</taxon>
        <taxon>Symbiodinium</taxon>
    </lineage>
</organism>
<proteinExistence type="predicted"/>
<sequence length="308" mass="34240">MENAARGGPGGELLTGAVAPLLDDMMGPSQRVYDAKVFLEPVTNWLRESTMSTEDQYLMGELGGEVNFACEPSQCFSVVCVAERISISIASCLYGASCREIPWESLRNTPWENLIRNPWPVFELVAKWGRAHRESAEKQASVTELCTEKSSSSLLNFDGKYFDDQISRLESSPSLRRKGSQLLAATLLEEANLVEWSYLQDFCGRLLWSTLIITLALARDGAALSVGYALRNLWLYVIHTSLETTFMDQEAPAGTDGLQPELPYMELLATGPWNVLQFLPVLVAEERVSTIGFEVIDSAEAWRKRPAC</sequence>